<dbReference type="InterPro" id="IPR027359">
    <property type="entry name" value="Volt_channel_dom_sf"/>
</dbReference>
<evidence type="ECO:0000256" key="1">
    <source>
        <dbReference type="ARBA" id="ARBA00004141"/>
    </source>
</evidence>
<feature type="transmembrane region" description="Helical" evidence="6">
    <location>
        <begin position="136"/>
        <end position="160"/>
    </location>
</feature>
<feature type="region of interest" description="Disordered" evidence="5">
    <location>
        <begin position="276"/>
        <end position="297"/>
    </location>
</feature>
<dbReference type="Pfam" id="PF00520">
    <property type="entry name" value="Ion_trans"/>
    <property type="match status" value="1"/>
</dbReference>
<feature type="domain" description="Ion transport" evidence="7">
    <location>
        <begin position="28"/>
        <end position="245"/>
    </location>
</feature>
<keyword evidence="2 6" id="KW-0812">Transmembrane</keyword>
<keyword evidence="9" id="KW-1185">Reference proteome</keyword>
<protein>
    <submittedName>
        <fullName evidence="8">Putative ion transporter</fullName>
    </submittedName>
</protein>
<dbReference type="GO" id="GO:0001518">
    <property type="term" value="C:voltage-gated sodium channel complex"/>
    <property type="evidence" value="ECO:0007669"/>
    <property type="project" value="TreeGrafter"/>
</dbReference>
<dbReference type="AlphaFoldDB" id="A0A1Y2K2N9"/>
<gene>
    <name evidence="8" type="ORF">MAIT1_02420</name>
</gene>
<feature type="transmembrane region" description="Helical" evidence="6">
    <location>
        <begin position="212"/>
        <end position="235"/>
    </location>
</feature>
<organism evidence="8 9">
    <name type="scientific">Magnetofaba australis IT-1</name>
    <dbReference type="NCBI Taxonomy" id="1434232"/>
    <lineage>
        <taxon>Bacteria</taxon>
        <taxon>Pseudomonadati</taxon>
        <taxon>Pseudomonadota</taxon>
        <taxon>Magnetococcia</taxon>
        <taxon>Magnetococcales</taxon>
        <taxon>Magnetococcaceae</taxon>
        <taxon>Magnetofaba</taxon>
    </lineage>
</organism>
<comment type="caution">
    <text evidence="8">The sequence shown here is derived from an EMBL/GenBank/DDBJ whole genome shotgun (WGS) entry which is preliminary data.</text>
</comment>
<name>A0A1Y2K2N9_9PROT</name>
<dbReference type="Gene3D" id="1.10.287.70">
    <property type="match status" value="1"/>
</dbReference>
<dbReference type="PANTHER" id="PTHR10037">
    <property type="entry name" value="VOLTAGE-GATED CATION CHANNEL CALCIUM AND SODIUM"/>
    <property type="match status" value="1"/>
</dbReference>
<evidence type="ECO:0000313" key="8">
    <source>
        <dbReference type="EMBL" id="OSM02300.1"/>
    </source>
</evidence>
<evidence type="ECO:0000259" key="7">
    <source>
        <dbReference type="Pfam" id="PF00520"/>
    </source>
</evidence>
<dbReference type="Proteomes" id="UP000194003">
    <property type="component" value="Unassembled WGS sequence"/>
</dbReference>
<evidence type="ECO:0000256" key="4">
    <source>
        <dbReference type="ARBA" id="ARBA00023136"/>
    </source>
</evidence>
<dbReference type="SUPFAM" id="SSF81324">
    <property type="entry name" value="Voltage-gated potassium channels"/>
    <property type="match status" value="1"/>
</dbReference>
<sequence length="297" mass="33325">MRLTLRFFTHWNLRAMIRQRLLEWVENPRFQNAIIGVILLNAAVLGIQTDKTLSNQTMTLLDRIDSVCLAIFIFEMVIKIGAYGVRGFARSGWNIFDFLIIAIAVLPTQGGLSILRALRIFRAARLISVLPSMRRVVNGMLLALPGVASVAGLLLIVFYIGGVISVSLFGEAFPQWFGDLSSAMYTLFQVMTLESWSMGIVRPVMEVHPYSWIFFIPFIMATTFTVLNLFIGIIVDAMATTKEQEVEQQTGHKPEHISEMIFSLGPRLERIEARLAQMQAQQEQSSPTAAQSDKAPQ</sequence>
<evidence type="ECO:0000313" key="9">
    <source>
        <dbReference type="Proteomes" id="UP000194003"/>
    </source>
</evidence>
<evidence type="ECO:0000256" key="3">
    <source>
        <dbReference type="ARBA" id="ARBA00022989"/>
    </source>
</evidence>
<keyword evidence="3 6" id="KW-1133">Transmembrane helix</keyword>
<proteinExistence type="predicted"/>
<feature type="transmembrane region" description="Helical" evidence="6">
    <location>
        <begin position="67"/>
        <end position="89"/>
    </location>
</feature>
<dbReference type="EMBL" id="LVJN01000020">
    <property type="protein sequence ID" value="OSM02300.1"/>
    <property type="molecule type" value="Genomic_DNA"/>
</dbReference>
<feature type="transmembrane region" description="Helical" evidence="6">
    <location>
        <begin position="95"/>
        <end position="115"/>
    </location>
</feature>
<dbReference type="GO" id="GO:0086010">
    <property type="term" value="P:membrane depolarization during action potential"/>
    <property type="evidence" value="ECO:0007669"/>
    <property type="project" value="TreeGrafter"/>
</dbReference>
<accession>A0A1Y2K2N9</accession>
<dbReference type="STRING" id="1434232.MAIT1_02420"/>
<dbReference type="InterPro" id="IPR043203">
    <property type="entry name" value="VGCC_Ca_Na"/>
</dbReference>
<evidence type="ECO:0000256" key="5">
    <source>
        <dbReference type="SAM" id="MobiDB-lite"/>
    </source>
</evidence>
<dbReference type="PANTHER" id="PTHR10037:SF62">
    <property type="entry name" value="SODIUM CHANNEL PROTEIN 60E"/>
    <property type="match status" value="1"/>
</dbReference>
<feature type="compositionally biased region" description="Polar residues" evidence="5">
    <location>
        <begin position="278"/>
        <end position="291"/>
    </location>
</feature>
<keyword evidence="4 6" id="KW-0472">Membrane</keyword>
<evidence type="ECO:0000256" key="2">
    <source>
        <dbReference type="ARBA" id="ARBA00022692"/>
    </source>
</evidence>
<dbReference type="Gene3D" id="1.20.120.350">
    <property type="entry name" value="Voltage-gated potassium channels. Chain C"/>
    <property type="match status" value="1"/>
</dbReference>
<dbReference type="InterPro" id="IPR005821">
    <property type="entry name" value="Ion_trans_dom"/>
</dbReference>
<comment type="subcellular location">
    <subcellularLocation>
        <location evidence="1">Membrane</location>
        <topology evidence="1">Multi-pass membrane protein</topology>
    </subcellularLocation>
</comment>
<evidence type="ECO:0000256" key="6">
    <source>
        <dbReference type="SAM" id="Phobius"/>
    </source>
</evidence>
<reference evidence="8 9" key="1">
    <citation type="journal article" date="2016" name="BMC Genomics">
        <title>Combined genomic and structural analyses of a cultured magnetotactic bacterium reveals its niche adaptation to a dynamic environment.</title>
        <authorList>
            <person name="Araujo A.C."/>
            <person name="Morillo V."/>
            <person name="Cypriano J."/>
            <person name="Teixeira L.C."/>
            <person name="Leao P."/>
            <person name="Lyra S."/>
            <person name="Almeida L.G."/>
            <person name="Bazylinski D.A."/>
            <person name="Vasconcellos A.T."/>
            <person name="Abreu F."/>
            <person name="Lins U."/>
        </authorList>
    </citation>
    <scope>NUCLEOTIDE SEQUENCE [LARGE SCALE GENOMIC DNA]</scope>
    <source>
        <strain evidence="8 9">IT-1</strain>
    </source>
</reference>
<dbReference type="GO" id="GO:0005248">
    <property type="term" value="F:voltage-gated sodium channel activity"/>
    <property type="evidence" value="ECO:0007669"/>
    <property type="project" value="TreeGrafter"/>
</dbReference>